<protein>
    <submittedName>
        <fullName evidence="1">Uncharacterized protein</fullName>
    </submittedName>
</protein>
<dbReference type="AlphaFoldDB" id="A0A3M0T3U5"/>
<accession>A0A3M0T3U5</accession>
<dbReference type="EMBL" id="RFAQ01000001">
    <property type="protein sequence ID" value="RMD04915.1"/>
    <property type="molecule type" value="Genomic_DNA"/>
</dbReference>
<reference evidence="1 2" key="1">
    <citation type="submission" date="2018-10" db="EMBL/GenBank/DDBJ databases">
        <title>Genome-centric metagenomics revealed C2 chemical producing, CO utilizing Clostridium with novel acetogenic gene cluster.</title>
        <authorList>
            <person name="Kang H."/>
            <person name="Park B."/>
            <person name="Choi I.G."/>
            <person name="Chang I.S."/>
        </authorList>
    </citation>
    <scope>NUCLEOTIDE SEQUENCE [LARGE SCALE GENOMIC DNA]</scope>
    <source>
        <strain evidence="1 2">H21-9</strain>
    </source>
</reference>
<dbReference type="RefSeq" id="WP_122057678.1">
    <property type="nucleotide sequence ID" value="NZ_RFAQ01000001.1"/>
</dbReference>
<dbReference type="Proteomes" id="UP000277999">
    <property type="component" value="Unassembled WGS sequence"/>
</dbReference>
<gene>
    <name evidence="1" type="ORF">D9O40_00770</name>
</gene>
<evidence type="ECO:0000313" key="1">
    <source>
        <dbReference type="EMBL" id="RMD04915.1"/>
    </source>
</evidence>
<name>A0A3M0T3U5_9CLOT</name>
<comment type="caution">
    <text evidence="1">The sequence shown here is derived from an EMBL/GenBank/DDBJ whole genome shotgun (WGS) entry which is preliminary data.</text>
</comment>
<sequence length="137" mass="16338">MKSYSKGQIRIHERLSNGQYLNVYFMRHKAVHQDKIIYIWAVGVAISKTIKQANFWFNGKKNKIDNKQTGKCGLEGLKKALYHILEFVNKMSIKEELQVCWTDEKRKKAYNYLIKYGFIADKDCYSIRNPKYWECKE</sequence>
<evidence type="ECO:0000313" key="2">
    <source>
        <dbReference type="Proteomes" id="UP000277999"/>
    </source>
</evidence>
<proteinExistence type="predicted"/>
<organism evidence="1 2">
    <name type="scientific">Clostridium autoethanogenum</name>
    <dbReference type="NCBI Taxonomy" id="84023"/>
    <lineage>
        <taxon>Bacteria</taxon>
        <taxon>Bacillati</taxon>
        <taxon>Bacillota</taxon>
        <taxon>Clostridia</taxon>
        <taxon>Eubacteriales</taxon>
        <taxon>Clostridiaceae</taxon>
        <taxon>Clostridium</taxon>
    </lineage>
</organism>